<protein>
    <submittedName>
        <fullName evidence="2">Uncharacterized protein</fullName>
    </submittedName>
</protein>
<dbReference type="EMBL" id="JAEKJY010000003">
    <property type="protein sequence ID" value="MBN8235592.1"/>
    <property type="molecule type" value="Genomic_DNA"/>
</dbReference>
<name>A0ABS3DW76_9BACI</name>
<accession>A0ABS3DW76</accession>
<reference evidence="2 3" key="1">
    <citation type="submission" date="2020-12" db="EMBL/GenBank/DDBJ databases">
        <title>Oil enriched cultivation method for isolating marine PHA-producing bacteria.</title>
        <authorList>
            <person name="Zheng W."/>
            <person name="Yu S."/>
            <person name="Huang Y."/>
        </authorList>
    </citation>
    <scope>NUCLEOTIDE SEQUENCE [LARGE SCALE GENOMIC DNA]</scope>
    <source>
        <strain evidence="2 3">SY-2-6</strain>
    </source>
</reference>
<organism evidence="2 3">
    <name type="scientific">Halobacillus kuroshimensis</name>
    <dbReference type="NCBI Taxonomy" id="302481"/>
    <lineage>
        <taxon>Bacteria</taxon>
        <taxon>Bacillati</taxon>
        <taxon>Bacillota</taxon>
        <taxon>Bacilli</taxon>
        <taxon>Bacillales</taxon>
        <taxon>Bacillaceae</taxon>
        <taxon>Halobacillus</taxon>
    </lineage>
</organism>
<keyword evidence="1" id="KW-0732">Signal</keyword>
<evidence type="ECO:0000256" key="1">
    <source>
        <dbReference type="SAM" id="SignalP"/>
    </source>
</evidence>
<dbReference type="RefSeq" id="WP_206933707.1">
    <property type="nucleotide sequence ID" value="NZ_JAEKJY010000003.1"/>
</dbReference>
<sequence length="234" mass="25330">MLKKTTLLIMSLVILISFTVPTAAFAKEHEGATGAFANEYEGQVDLEAIENYELTPEEQERADLLWEQYVAIDGILKNLKEEDKQTFLNGLFDPDFDKEEFKEDIILAKDMEEIEELNKMFEVLGSSVQFSSDVESVKVENNGNLVASKSTGSPDVVSLGFWGGVWDATKCTASIAVVFVPGAKAYRAIKALGGVKSTVKLLAGASNVDDWLTIGGGAAAEILGIAGVKKYCFG</sequence>
<keyword evidence="3" id="KW-1185">Reference proteome</keyword>
<gene>
    <name evidence="2" type="ORF">JF544_10060</name>
</gene>
<evidence type="ECO:0000313" key="2">
    <source>
        <dbReference type="EMBL" id="MBN8235592.1"/>
    </source>
</evidence>
<feature type="chain" id="PRO_5046738382" evidence="1">
    <location>
        <begin position="27"/>
        <end position="234"/>
    </location>
</feature>
<feature type="signal peptide" evidence="1">
    <location>
        <begin position="1"/>
        <end position="26"/>
    </location>
</feature>
<comment type="caution">
    <text evidence="2">The sequence shown here is derived from an EMBL/GenBank/DDBJ whole genome shotgun (WGS) entry which is preliminary data.</text>
</comment>
<dbReference type="Proteomes" id="UP000663970">
    <property type="component" value="Unassembled WGS sequence"/>
</dbReference>
<proteinExistence type="predicted"/>
<evidence type="ECO:0000313" key="3">
    <source>
        <dbReference type="Proteomes" id="UP000663970"/>
    </source>
</evidence>